<dbReference type="EMBL" id="JARIHO010000002">
    <property type="protein sequence ID" value="KAJ7367193.1"/>
    <property type="molecule type" value="Genomic_DNA"/>
</dbReference>
<dbReference type="AlphaFoldDB" id="A0AAD7ASJ8"/>
<reference evidence="2" key="1">
    <citation type="submission" date="2023-03" db="EMBL/GenBank/DDBJ databases">
        <title>Massive genome expansion in bonnet fungi (Mycena s.s.) driven by repeated elements and novel gene families across ecological guilds.</title>
        <authorList>
            <consortium name="Lawrence Berkeley National Laboratory"/>
            <person name="Harder C.B."/>
            <person name="Miyauchi S."/>
            <person name="Viragh M."/>
            <person name="Kuo A."/>
            <person name="Thoen E."/>
            <person name="Andreopoulos B."/>
            <person name="Lu D."/>
            <person name="Skrede I."/>
            <person name="Drula E."/>
            <person name="Henrissat B."/>
            <person name="Morin E."/>
            <person name="Kohler A."/>
            <person name="Barry K."/>
            <person name="LaButti K."/>
            <person name="Morin E."/>
            <person name="Salamov A."/>
            <person name="Lipzen A."/>
            <person name="Mereny Z."/>
            <person name="Hegedus B."/>
            <person name="Baldrian P."/>
            <person name="Stursova M."/>
            <person name="Weitz H."/>
            <person name="Taylor A."/>
            <person name="Grigoriev I.V."/>
            <person name="Nagy L.G."/>
            <person name="Martin F."/>
            <person name="Kauserud H."/>
        </authorList>
    </citation>
    <scope>NUCLEOTIDE SEQUENCE</scope>
    <source>
        <strain evidence="2">CBHHK002</strain>
    </source>
</reference>
<keyword evidence="3" id="KW-1185">Reference proteome</keyword>
<feature type="compositionally biased region" description="Low complexity" evidence="1">
    <location>
        <begin position="74"/>
        <end position="115"/>
    </location>
</feature>
<accession>A0AAD7ASJ8</accession>
<comment type="caution">
    <text evidence="2">The sequence shown here is derived from an EMBL/GenBank/DDBJ whole genome shotgun (WGS) entry which is preliminary data.</text>
</comment>
<organism evidence="2 3">
    <name type="scientific">Mycena albidolilacea</name>
    <dbReference type="NCBI Taxonomy" id="1033008"/>
    <lineage>
        <taxon>Eukaryota</taxon>
        <taxon>Fungi</taxon>
        <taxon>Dikarya</taxon>
        <taxon>Basidiomycota</taxon>
        <taxon>Agaricomycotina</taxon>
        <taxon>Agaricomycetes</taxon>
        <taxon>Agaricomycetidae</taxon>
        <taxon>Agaricales</taxon>
        <taxon>Marasmiineae</taxon>
        <taxon>Mycenaceae</taxon>
        <taxon>Mycena</taxon>
    </lineage>
</organism>
<feature type="compositionally biased region" description="Acidic residues" evidence="1">
    <location>
        <begin position="52"/>
        <end position="64"/>
    </location>
</feature>
<proteinExistence type="predicted"/>
<feature type="compositionally biased region" description="Low complexity" evidence="1">
    <location>
        <begin position="14"/>
        <end position="37"/>
    </location>
</feature>
<protein>
    <submittedName>
        <fullName evidence="2">Uncharacterized protein</fullName>
    </submittedName>
</protein>
<evidence type="ECO:0000313" key="3">
    <source>
        <dbReference type="Proteomes" id="UP001218218"/>
    </source>
</evidence>
<feature type="region of interest" description="Disordered" evidence="1">
    <location>
        <begin position="10"/>
        <end position="122"/>
    </location>
</feature>
<dbReference type="Proteomes" id="UP001218218">
    <property type="component" value="Unassembled WGS sequence"/>
</dbReference>
<name>A0AAD7ASJ8_9AGAR</name>
<evidence type="ECO:0000313" key="2">
    <source>
        <dbReference type="EMBL" id="KAJ7367193.1"/>
    </source>
</evidence>
<gene>
    <name evidence="2" type="ORF">DFH08DRAFT_836787</name>
</gene>
<sequence>MPACSCCRGQCTYPSSSSPSPSSSCTPSAPKKSTPSSGIPRSDGARECVRDAEEEWGREEEEAEGGGGGERYGSSVLSSSSSSSSSSSATSLSSPAALSSSTRSPTAPASAPGASNKVDPAPSAVARRGFSLSFSLPSAPTPSARKLDVRLGTIAGRTPANSRRLVFRPSAISCGGRRSGDSTAGSANECSSGVLGWSVNCAATSANSRSELSDDASEYASECASESWSSECNKSGSGRGGVGSAASNTPAGVSASAFAFRLISGGVCV</sequence>
<evidence type="ECO:0000256" key="1">
    <source>
        <dbReference type="SAM" id="MobiDB-lite"/>
    </source>
</evidence>